<keyword evidence="2" id="KW-0479">Metal-binding</keyword>
<organism evidence="6 7">
    <name type="scientific">Fructilactobacillus fructivorans</name>
    <dbReference type="NCBI Taxonomy" id="1614"/>
    <lineage>
        <taxon>Bacteria</taxon>
        <taxon>Bacillati</taxon>
        <taxon>Bacillota</taxon>
        <taxon>Bacilli</taxon>
        <taxon>Lactobacillales</taxon>
        <taxon>Lactobacillaceae</taxon>
        <taxon>Fructilactobacillus</taxon>
    </lineage>
</organism>
<gene>
    <name evidence="6" type="ORF">LF543_01385</name>
</gene>
<keyword evidence="6" id="KW-0482">Metalloprotease</keyword>
<dbReference type="SUPFAM" id="SSF55486">
    <property type="entry name" value="Metalloproteases ('zincins'), catalytic domain"/>
    <property type="match status" value="1"/>
</dbReference>
<reference evidence="6 7" key="1">
    <citation type="submission" date="2019-10" db="EMBL/GenBank/DDBJ databases">
        <title>Genome sequencing of Lactobacillus fructivorans.</title>
        <authorList>
            <person name="Kim K."/>
        </authorList>
    </citation>
    <scope>NUCLEOTIDE SEQUENCE [LARGE SCALE GENOMIC DNA]</scope>
    <source>
        <strain evidence="6 7">LF543</strain>
    </source>
</reference>
<proteinExistence type="predicted"/>
<dbReference type="InterPro" id="IPR001818">
    <property type="entry name" value="Pept_M10_metallopeptidase"/>
</dbReference>
<dbReference type="InterPro" id="IPR006026">
    <property type="entry name" value="Peptidase_Metallo"/>
</dbReference>
<name>A0AAE6TWD5_9LACO</name>
<dbReference type="CDD" id="cd04268">
    <property type="entry name" value="ZnMc_MMP_like"/>
    <property type="match status" value="1"/>
</dbReference>
<evidence type="ECO:0000313" key="7">
    <source>
        <dbReference type="Proteomes" id="UP000327194"/>
    </source>
</evidence>
<dbReference type="GO" id="GO:0031012">
    <property type="term" value="C:extracellular matrix"/>
    <property type="evidence" value="ECO:0007669"/>
    <property type="project" value="InterPro"/>
</dbReference>
<evidence type="ECO:0000313" key="6">
    <source>
        <dbReference type="EMBL" id="QFX92308.1"/>
    </source>
</evidence>
<dbReference type="EMBL" id="CP045562">
    <property type="protein sequence ID" value="QFX92308.1"/>
    <property type="molecule type" value="Genomic_DNA"/>
</dbReference>
<dbReference type="PRINTS" id="PR00138">
    <property type="entry name" value="MATRIXIN"/>
</dbReference>
<dbReference type="SMART" id="SM00235">
    <property type="entry name" value="ZnMc"/>
    <property type="match status" value="1"/>
</dbReference>
<dbReference type="Gene3D" id="3.40.390.10">
    <property type="entry name" value="Collagenase (Catalytic Domain)"/>
    <property type="match status" value="1"/>
</dbReference>
<accession>A0AAE6TWD5</accession>
<keyword evidence="3" id="KW-0378">Hydrolase</keyword>
<dbReference type="GO" id="GO:0006508">
    <property type="term" value="P:proteolysis"/>
    <property type="evidence" value="ECO:0007669"/>
    <property type="project" value="UniProtKB-KW"/>
</dbReference>
<dbReference type="GO" id="GO:0008270">
    <property type="term" value="F:zinc ion binding"/>
    <property type="evidence" value="ECO:0007669"/>
    <property type="project" value="InterPro"/>
</dbReference>
<evidence type="ECO:0000256" key="2">
    <source>
        <dbReference type="ARBA" id="ARBA00022723"/>
    </source>
</evidence>
<keyword evidence="1" id="KW-0645">Protease</keyword>
<sequence>MSIYASINLTKISHKRWDIMKQLSKITGIIMALVISLVAFSSLPGSNAKADQHVDPNIGFRYEQPTAKYYIRKGTPQSYRIIINQAIANWNKTHAFTWVRSKTKVPTTIGVTNSNQGFWKGNHYAGVTLNLTKTKNVDDHTFQTGAKITLNPRVMANMRYTYNQQLLTVEHELGHAMGLKHDHEKDSIMYPNDTYYNSLNPNQIGPSDISGVQALYNEK</sequence>
<feature type="domain" description="Peptidase metallopeptidase" evidence="5">
    <location>
        <begin position="58"/>
        <end position="218"/>
    </location>
</feature>
<evidence type="ECO:0000259" key="5">
    <source>
        <dbReference type="SMART" id="SM00235"/>
    </source>
</evidence>
<evidence type="ECO:0000256" key="4">
    <source>
        <dbReference type="ARBA" id="ARBA00022833"/>
    </source>
</evidence>
<dbReference type="KEGG" id="lfv:LF543_01385"/>
<dbReference type="Pfam" id="PF00413">
    <property type="entry name" value="Peptidase_M10"/>
    <property type="match status" value="1"/>
</dbReference>
<dbReference type="InterPro" id="IPR024079">
    <property type="entry name" value="MetalloPept_cat_dom_sf"/>
</dbReference>
<dbReference type="AlphaFoldDB" id="A0AAE6TWD5"/>
<evidence type="ECO:0000256" key="3">
    <source>
        <dbReference type="ARBA" id="ARBA00022801"/>
    </source>
</evidence>
<keyword evidence="4" id="KW-0862">Zinc</keyword>
<dbReference type="GO" id="GO:0004222">
    <property type="term" value="F:metalloendopeptidase activity"/>
    <property type="evidence" value="ECO:0007669"/>
    <property type="project" value="InterPro"/>
</dbReference>
<dbReference type="Proteomes" id="UP000327194">
    <property type="component" value="Chromosome"/>
</dbReference>
<protein>
    <submittedName>
        <fullName evidence="6">Matrixin family metalloprotease</fullName>
    </submittedName>
</protein>
<evidence type="ECO:0000256" key="1">
    <source>
        <dbReference type="ARBA" id="ARBA00022670"/>
    </source>
</evidence>
<dbReference type="InterPro" id="IPR021190">
    <property type="entry name" value="Pept_M10A"/>
</dbReference>